<dbReference type="KEGG" id="dpx:DAPPUDRAFT_270439"/>
<keyword evidence="2" id="KW-1185">Reference proteome</keyword>
<dbReference type="AlphaFoldDB" id="E9I0R1"/>
<dbReference type="OrthoDB" id="10415904at2759"/>
<dbReference type="HOGENOM" id="CLU_1877507_0_0_1"/>
<proteinExistence type="predicted"/>
<name>E9I0R1_DAPPU</name>
<gene>
    <name evidence="1" type="ORF">DAPPUDRAFT_270439</name>
</gene>
<sequence>MKEYWHRPRDFLGIFFKNPRVYEDFFELTTPRHNGPTQSNGKKMHQEPAAAQAIVNERVSCPSCLWISFPKHISKMVRHHQRLASSERIEDSSFRHQHIIIITVEDVEETLRLFRQHPVADLAPGRSYVLATPRFG</sequence>
<accession>E9I0R1</accession>
<organism evidence="1 2">
    <name type="scientific">Daphnia pulex</name>
    <name type="common">Water flea</name>
    <dbReference type="NCBI Taxonomy" id="6669"/>
    <lineage>
        <taxon>Eukaryota</taxon>
        <taxon>Metazoa</taxon>
        <taxon>Ecdysozoa</taxon>
        <taxon>Arthropoda</taxon>
        <taxon>Crustacea</taxon>
        <taxon>Branchiopoda</taxon>
        <taxon>Diplostraca</taxon>
        <taxon>Cladocera</taxon>
        <taxon>Anomopoda</taxon>
        <taxon>Daphniidae</taxon>
        <taxon>Daphnia</taxon>
    </lineage>
</organism>
<protein>
    <submittedName>
        <fullName evidence="1">Uncharacterized protein</fullName>
    </submittedName>
</protein>
<dbReference type="EMBL" id="GL733605">
    <property type="protein sequence ID" value="EFX62418.1"/>
    <property type="molecule type" value="Genomic_DNA"/>
</dbReference>
<reference evidence="1 2" key="1">
    <citation type="journal article" date="2011" name="Science">
        <title>The ecoresponsive genome of Daphnia pulex.</title>
        <authorList>
            <person name="Colbourne J.K."/>
            <person name="Pfrender M.E."/>
            <person name="Gilbert D."/>
            <person name="Thomas W.K."/>
            <person name="Tucker A."/>
            <person name="Oakley T.H."/>
            <person name="Tokishita S."/>
            <person name="Aerts A."/>
            <person name="Arnold G.J."/>
            <person name="Basu M.K."/>
            <person name="Bauer D.J."/>
            <person name="Caceres C.E."/>
            <person name="Carmel L."/>
            <person name="Casola C."/>
            <person name="Choi J.H."/>
            <person name="Detter J.C."/>
            <person name="Dong Q."/>
            <person name="Dusheyko S."/>
            <person name="Eads B.D."/>
            <person name="Frohlich T."/>
            <person name="Geiler-Samerotte K.A."/>
            <person name="Gerlach D."/>
            <person name="Hatcher P."/>
            <person name="Jogdeo S."/>
            <person name="Krijgsveld J."/>
            <person name="Kriventseva E.V."/>
            <person name="Kultz D."/>
            <person name="Laforsch C."/>
            <person name="Lindquist E."/>
            <person name="Lopez J."/>
            <person name="Manak J.R."/>
            <person name="Muller J."/>
            <person name="Pangilinan J."/>
            <person name="Patwardhan R.P."/>
            <person name="Pitluck S."/>
            <person name="Pritham E.J."/>
            <person name="Rechtsteiner A."/>
            <person name="Rho M."/>
            <person name="Rogozin I.B."/>
            <person name="Sakarya O."/>
            <person name="Salamov A."/>
            <person name="Schaack S."/>
            <person name="Shapiro H."/>
            <person name="Shiga Y."/>
            <person name="Skalitzky C."/>
            <person name="Smith Z."/>
            <person name="Souvorov A."/>
            <person name="Sung W."/>
            <person name="Tang Z."/>
            <person name="Tsuchiya D."/>
            <person name="Tu H."/>
            <person name="Vos H."/>
            <person name="Wang M."/>
            <person name="Wolf Y.I."/>
            <person name="Yamagata H."/>
            <person name="Yamada T."/>
            <person name="Ye Y."/>
            <person name="Shaw J.R."/>
            <person name="Andrews J."/>
            <person name="Crease T.J."/>
            <person name="Tang H."/>
            <person name="Lucas S.M."/>
            <person name="Robertson H.M."/>
            <person name="Bork P."/>
            <person name="Koonin E.V."/>
            <person name="Zdobnov E.M."/>
            <person name="Grigoriev I.V."/>
            <person name="Lynch M."/>
            <person name="Boore J.L."/>
        </authorList>
    </citation>
    <scope>NUCLEOTIDE SEQUENCE [LARGE SCALE GENOMIC DNA]</scope>
</reference>
<dbReference type="InParanoid" id="E9I0R1"/>
<evidence type="ECO:0000313" key="1">
    <source>
        <dbReference type="EMBL" id="EFX62418.1"/>
    </source>
</evidence>
<dbReference type="Proteomes" id="UP000000305">
    <property type="component" value="Unassembled WGS sequence"/>
</dbReference>
<evidence type="ECO:0000313" key="2">
    <source>
        <dbReference type="Proteomes" id="UP000000305"/>
    </source>
</evidence>